<keyword evidence="2" id="KW-1185">Reference proteome</keyword>
<dbReference type="AlphaFoldDB" id="A0A849K7Z6"/>
<dbReference type="Gene3D" id="3.10.590.10">
    <property type="entry name" value="ph1033 like domains"/>
    <property type="match status" value="1"/>
</dbReference>
<comment type="caution">
    <text evidence="1">The sequence shown here is derived from an EMBL/GenBank/DDBJ whole genome shotgun (WGS) entry which is preliminary data.</text>
</comment>
<sequence length="166" mass="18372">MTSYLLVVGDRVALGWILTEHRTAFPSRGRSEVAALEPGDELFVYTTRGCFKNPTRDRGRIVGTARVAGPVERLEEPVTFGDRTFPFGCPLDVGPLAPFGDGIELAPLVDRLAAFDGAGSAWSIRLRRPLVRLSDDDAVQLRSKIARRVGPGNEAPYTRWWLRHRG</sequence>
<gene>
    <name evidence="1" type="ORF">HLI28_07145</name>
</gene>
<protein>
    <recommendedName>
        <fullName evidence="3">EVE domain-containing protein</fullName>
    </recommendedName>
</protein>
<dbReference type="RefSeq" id="WP_171246824.1">
    <property type="nucleotide sequence ID" value="NZ_JABFAJ010000012.1"/>
</dbReference>
<evidence type="ECO:0000313" key="1">
    <source>
        <dbReference type="EMBL" id="NNU27317.1"/>
    </source>
</evidence>
<name>A0A849K7Z6_9MICO</name>
<reference evidence="1 2" key="1">
    <citation type="submission" date="2020-05" db="EMBL/GenBank/DDBJ databases">
        <title>Genome sequence of Isoptericola sp. JC619 isolated from Chilika lagoon, India.</title>
        <authorList>
            <person name="Kumar D."/>
            <person name="Appam K."/>
            <person name="Gandham S."/>
            <person name="Uppada J."/>
            <person name="Sasikala C."/>
            <person name="Venkata Ramana C."/>
        </authorList>
    </citation>
    <scope>NUCLEOTIDE SEQUENCE [LARGE SCALE GENOMIC DNA]</scope>
    <source>
        <strain evidence="1 2">JC619</strain>
    </source>
</reference>
<accession>A0A849K7Z6</accession>
<dbReference type="EMBL" id="JABFAJ010000012">
    <property type="protein sequence ID" value="NNU27317.1"/>
    <property type="molecule type" value="Genomic_DNA"/>
</dbReference>
<dbReference type="Proteomes" id="UP000557204">
    <property type="component" value="Unassembled WGS sequence"/>
</dbReference>
<evidence type="ECO:0000313" key="2">
    <source>
        <dbReference type="Proteomes" id="UP000557204"/>
    </source>
</evidence>
<organism evidence="1 2">
    <name type="scientific">Isoptericola sediminis</name>
    <dbReference type="NCBI Taxonomy" id="2733572"/>
    <lineage>
        <taxon>Bacteria</taxon>
        <taxon>Bacillati</taxon>
        <taxon>Actinomycetota</taxon>
        <taxon>Actinomycetes</taxon>
        <taxon>Micrococcales</taxon>
        <taxon>Promicromonosporaceae</taxon>
        <taxon>Isoptericola</taxon>
    </lineage>
</organism>
<proteinExistence type="predicted"/>
<evidence type="ECO:0008006" key="3">
    <source>
        <dbReference type="Google" id="ProtNLM"/>
    </source>
</evidence>